<protein>
    <submittedName>
        <fullName evidence="2">Uncharacterized protein</fullName>
    </submittedName>
</protein>
<name>A0AAN9JPV7_CLITE</name>
<evidence type="ECO:0000313" key="3">
    <source>
        <dbReference type="Proteomes" id="UP001359559"/>
    </source>
</evidence>
<proteinExistence type="predicted"/>
<dbReference type="Proteomes" id="UP001359559">
    <property type="component" value="Unassembled WGS sequence"/>
</dbReference>
<dbReference type="EMBL" id="JAYKXN010000003">
    <property type="protein sequence ID" value="KAK7301657.1"/>
    <property type="molecule type" value="Genomic_DNA"/>
</dbReference>
<gene>
    <name evidence="2" type="ORF">RJT34_12527</name>
</gene>
<feature type="signal peptide" evidence="1">
    <location>
        <begin position="1"/>
        <end position="20"/>
    </location>
</feature>
<keyword evidence="3" id="KW-1185">Reference proteome</keyword>
<accession>A0AAN9JPV7</accession>
<evidence type="ECO:0000313" key="2">
    <source>
        <dbReference type="EMBL" id="KAK7301657.1"/>
    </source>
</evidence>
<organism evidence="2 3">
    <name type="scientific">Clitoria ternatea</name>
    <name type="common">Butterfly pea</name>
    <dbReference type="NCBI Taxonomy" id="43366"/>
    <lineage>
        <taxon>Eukaryota</taxon>
        <taxon>Viridiplantae</taxon>
        <taxon>Streptophyta</taxon>
        <taxon>Embryophyta</taxon>
        <taxon>Tracheophyta</taxon>
        <taxon>Spermatophyta</taxon>
        <taxon>Magnoliopsida</taxon>
        <taxon>eudicotyledons</taxon>
        <taxon>Gunneridae</taxon>
        <taxon>Pentapetalae</taxon>
        <taxon>rosids</taxon>
        <taxon>fabids</taxon>
        <taxon>Fabales</taxon>
        <taxon>Fabaceae</taxon>
        <taxon>Papilionoideae</taxon>
        <taxon>50 kb inversion clade</taxon>
        <taxon>NPAAA clade</taxon>
        <taxon>indigoferoid/millettioid clade</taxon>
        <taxon>Phaseoleae</taxon>
        <taxon>Clitoria</taxon>
    </lineage>
</organism>
<keyword evidence="1" id="KW-0732">Signal</keyword>
<feature type="chain" id="PRO_5042926433" evidence="1">
    <location>
        <begin position="21"/>
        <end position="141"/>
    </location>
</feature>
<comment type="caution">
    <text evidence="2">The sequence shown here is derived from an EMBL/GenBank/DDBJ whole genome shotgun (WGS) entry which is preliminary data.</text>
</comment>
<reference evidence="2 3" key="1">
    <citation type="submission" date="2024-01" db="EMBL/GenBank/DDBJ databases">
        <title>The genomes of 5 underutilized Papilionoideae crops provide insights into root nodulation and disease resistance.</title>
        <authorList>
            <person name="Yuan L."/>
        </authorList>
    </citation>
    <scope>NUCLEOTIDE SEQUENCE [LARGE SCALE GENOMIC DNA]</scope>
    <source>
        <strain evidence="2">LY-2023</strain>
        <tissue evidence="2">Leaf</tissue>
    </source>
</reference>
<sequence>MISLFTLSLWLAILKRHSQARTSFLACLCLGFQQPRYGDAGNMYAAQGSGGKAGAKYFKLLLLISRNITRNKMTDAMRYSDLRGPGGRFRNPYDHGIKKDYSNFLINGYNKDVECDKKSGHRYPRIDYTVENTKFHKYSVL</sequence>
<evidence type="ECO:0000256" key="1">
    <source>
        <dbReference type="SAM" id="SignalP"/>
    </source>
</evidence>
<dbReference type="AlphaFoldDB" id="A0AAN9JPV7"/>